<keyword evidence="2" id="KW-0472">Membrane</keyword>
<proteinExistence type="predicted"/>
<evidence type="ECO:0000313" key="4">
    <source>
        <dbReference type="Proteomes" id="UP000054837"/>
    </source>
</evidence>
<comment type="caution">
    <text evidence="3">The sequence shown here is derived from an EMBL/GenBank/DDBJ whole genome shotgun (WGS) entry which is preliminary data.</text>
</comment>
<evidence type="ECO:0000313" key="3">
    <source>
        <dbReference type="EMBL" id="KUG53505.1"/>
    </source>
</evidence>
<gene>
    <name evidence="3" type="ORF">AVL62_01550</name>
</gene>
<feature type="transmembrane region" description="Helical" evidence="2">
    <location>
        <begin position="48"/>
        <end position="65"/>
    </location>
</feature>
<evidence type="ECO:0000256" key="1">
    <source>
        <dbReference type="SAM" id="MobiDB-lite"/>
    </source>
</evidence>
<keyword evidence="4" id="KW-1185">Reference proteome</keyword>
<name>A0A0W8I5U7_9MICO</name>
<evidence type="ECO:0008006" key="5">
    <source>
        <dbReference type="Google" id="ProtNLM"/>
    </source>
</evidence>
<evidence type="ECO:0000256" key="2">
    <source>
        <dbReference type="SAM" id="Phobius"/>
    </source>
</evidence>
<protein>
    <recommendedName>
        <fullName evidence="5">DUF3040 domain-containing protein</fullName>
    </recommendedName>
</protein>
<reference evidence="3 4" key="1">
    <citation type="submission" date="2015-12" db="EMBL/GenBank/DDBJ databases">
        <title>Serinicoccus chungangenesis strain CD08_5 genome sequencing and assembly.</title>
        <authorList>
            <person name="Chander A.M."/>
            <person name="Kaur G."/>
            <person name="Nair G.R."/>
            <person name="Dhawan D.K."/>
            <person name="Kochhar R.K."/>
            <person name="Mayilraj S."/>
            <person name="Bhadada S.K."/>
        </authorList>
    </citation>
    <scope>NUCLEOTIDE SEQUENCE [LARGE SCALE GENOMIC DNA]</scope>
    <source>
        <strain evidence="3 4">CD08_5</strain>
    </source>
</reference>
<dbReference type="Proteomes" id="UP000054837">
    <property type="component" value="Unassembled WGS sequence"/>
</dbReference>
<accession>A0A0W8I5U7</accession>
<feature type="transmembrane region" description="Helical" evidence="2">
    <location>
        <begin position="71"/>
        <end position="89"/>
    </location>
</feature>
<keyword evidence="2" id="KW-0812">Transmembrane</keyword>
<dbReference type="Pfam" id="PF11239">
    <property type="entry name" value="DUF3040"/>
    <property type="match status" value="1"/>
</dbReference>
<feature type="compositionally biased region" description="Basic and acidic residues" evidence="1">
    <location>
        <begin position="133"/>
        <end position="143"/>
    </location>
</feature>
<feature type="region of interest" description="Disordered" evidence="1">
    <location>
        <begin position="91"/>
        <end position="143"/>
    </location>
</feature>
<dbReference type="InterPro" id="IPR021401">
    <property type="entry name" value="DUF3040"/>
</dbReference>
<dbReference type="EMBL" id="LQBL01000028">
    <property type="protein sequence ID" value="KUG53505.1"/>
    <property type="molecule type" value="Genomic_DNA"/>
</dbReference>
<dbReference type="AlphaFoldDB" id="A0A0W8I5U7"/>
<sequence length="143" mass="15283">MNVPLSDHEQRVLEQMEQALYAEDPRLASQLKRSANAGGAAGLDRRRLVLGVLVALGGLALVVVGVMSSMIWIGVIGFLAMVLGGAWAASPSRSASGRSGQLGVVGKDGAVRKPAAGSRRTPRQGTFMQRMEQQWDRRREQGS</sequence>
<organism evidence="3 4">
    <name type="scientific">Serinicoccus chungangensis</name>
    <dbReference type="NCBI Taxonomy" id="767452"/>
    <lineage>
        <taxon>Bacteria</taxon>
        <taxon>Bacillati</taxon>
        <taxon>Actinomycetota</taxon>
        <taxon>Actinomycetes</taxon>
        <taxon>Micrococcales</taxon>
        <taxon>Ornithinimicrobiaceae</taxon>
        <taxon>Serinicoccus</taxon>
    </lineage>
</organism>
<keyword evidence="2" id="KW-1133">Transmembrane helix</keyword>
<dbReference type="STRING" id="767452.AVL62_01550"/>